<feature type="non-terminal residue" evidence="1">
    <location>
        <position position="62"/>
    </location>
</feature>
<dbReference type="Proteomes" id="UP001381693">
    <property type="component" value="Unassembled WGS sequence"/>
</dbReference>
<proteinExistence type="predicted"/>
<dbReference type="EMBL" id="JAXCGZ010014711">
    <property type="protein sequence ID" value="KAK7071401.1"/>
    <property type="molecule type" value="Genomic_DNA"/>
</dbReference>
<comment type="caution">
    <text evidence="1">The sequence shown here is derived from an EMBL/GenBank/DDBJ whole genome shotgun (WGS) entry which is preliminary data.</text>
</comment>
<sequence length="62" mass="7168">METEQQPPDGRLQSLKPRSCRELDTKGAKSLGQGKWVFLYWGKVLEILNRRHRLYAGKGVQI</sequence>
<accession>A0AAN8WS94</accession>
<protein>
    <submittedName>
        <fullName evidence="1">Uncharacterized protein</fullName>
    </submittedName>
</protein>
<evidence type="ECO:0000313" key="1">
    <source>
        <dbReference type="EMBL" id="KAK7071401.1"/>
    </source>
</evidence>
<evidence type="ECO:0000313" key="2">
    <source>
        <dbReference type="Proteomes" id="UP001381693"/>
    </source>
</evidence>
<keyword evidence="2" id="KW-1185">Reference proteome</keyword>
<organism evidence="1 2">
    <name type="scientific">Halocaridina rubra</name>
    <name type="common">Hawaiian red shrimp</name>
    <dbReference type="NCBI Taxonomy" id="373956"/>
    <lineage>
        <taxon>Eukaryota</taxon>
        <taxon>Metazoa</taxon>
        <taxon>Ecdysozoa</taxon>
        <taxon>Arthropoda</taxon>
        <taxon>Crustacea</taxon>
        <taxon>Multicrustacea</taxon>
        <taxon>Malacostraca</taxon>
        <taxon>Eumalacostraca</taxon>
        <taxon>Eucarida</taxon>
        <taxon>Decapoda</taxon>
        <taxon>Pleocyemata</taxon>
        <taxon>Caridea</taxon>
        <taxon>Atyoidea</taxon>
        <taxon>Atyidae</taxon>
        <taxon>Halocaridina</taxon>
    </lineage>
</organism>
<gene>
    <name evidence="1" type="ORF">SK128_013282</name>
</gene>
<reference evidence="1 2" key="1">
    <citation type="submission" date="2023-11" db="EMBL/GenBank/DDBJ databases">
        <title>Halocaridina rubra genome assembly.</title>
        <authorList>
            <person name="Smith C."/>
        </authorList>
    </citation>
    <scope>NUCLEOTIDE SEQUENCE [LARGE SCALE GENOMIC DNA]</scope>
    <source>
        <strain evidence="1">EP-1</strain>
        <tissue evidence="1">Whole</tissue>
    </source>
</reference>
<name>A0AAN8WS94_HALRR</name>
<dbReference type="AlphaFoldDB" id="A0AAN8WS94"/>